<dbReference type="InterPro" id="IPR036525">
    <property type="entry name" value="Tubulin/FtsZ_GTPase_sf"/>
</dbReference>
<organism evidence="6">
    <name type="scientific">uncultured marine group II/III euryarchaeote KM3_60_H01</name>
    <dbReference type="NCBI Taxonomy" id="1456470"/>
    <lineage>
        <taxon>Archaea</taxon>
        <taxon>Methanobacteriati</taxon>
        <taxon>Methanobacteriota</taxon>
        <taxon>environmental samples</taxon>
    </lineage>
</organism>
<keyword evidence="1" id="KW-0547">Nucleotide-binding</keyword>
<dbReference type="SUPFAM" id="SSF55307">
    <property type="entry name" value="Tubulin C-terminal domain-like"/>
    <property type="match status" value="1"/>
</dbReference>
<evidence type="ECO:0000259" key="4">
    <source>
        <dbReference type="SMART" id="SM00864"/>
    </source>
</evidence>
<dbReference type="SMART" id="SM00864">
    <property type="entry name" value="Tubulin"/>
    <property type="match status" value="1"/>
</dbReference>
<dbReference type="EMBL" id="KF900967">
    <property type="protein sequence ID" value="AIF13226.1"/>
    <property type="molecule type" value="Genomic_DNA"/>
</dbReference>
<evidence type="ECO:0000256" key="3">
    <source>
        <dbReference type="ARBA" id="ARBA00023210"/>
    </source>
</evidence>
<feature type="domain" description="Tubulin/FtsZ 2-layer sandwich" evidence="5">
    <location>
        <begin position="193"/>
        <end position="300"/>
    </location>
</feature>
<accession>A0A075H9I5</accession>
<dbReference type="GO" id="GO:0051301">
    <property type="term" value="P:cell division"/>
    <property type="evidence" value="ECO:0007669"/>
    <property type="project" value="UniProtKB-KW"/>
</dbReference>
<keyword evidence="3" id="KW-0131">Cell cycle</keyword>
<evidence type="ECO:0000256" key="2">
    <source>
        <dbReference type="ARBA" id="ARBA00023134"/>
    </source>
</evidence>
<dbReference type="GO" id="GO:0005737">
    <property type="term" value="C:cytoplasm"/>
    <property type="evidence" value="ECO:0007669"/>
    <property type="project" value="TreeGrafter"/>
</dbReference>
<sequence length="300" mass="31604">MHDGSLLIAGVGGLGSEWAKRAHARCADECDLLLVDADDSSFEDSRHAHCLPLGDSSDAGCAALPELAASHFMKATAIMDKILEPVELMILLTALGGGVGSGAAPALAAQASRKGALVITIAAMPFEEHLARCEIALPAFNRLEDSSDVCAQLSLDRLAWQARSRGVDWRTRPSWVEELVQGLVLTLGQVGIINLDLMDLRSVVQRKGGATMVVAEGEANDPEGLFLKALAAPLAGLEVIGASGCLLQLEGGRQMSIYQMEQVADAFTRGLTEDAQVILGARHSDDLDGRMRVVAVVSGL</sequence>
<dbReference type="GO" id="GO:0003924">
    <property type="term" value="F:GTPase activity"/>
    <property type="evidence" value="ECO:0007669"/>
    <property type="project" value="InterPro"/>
</dbReference>
<evidence type="ECO:0000313" key="6">
    <source>
        <dbReference type="EMBL" id="AIF13226.1"/>
    </source>
</evidence>
<dbReference type="Gene3D" id="3.40.50.1440">
    <property type="entry name" value="Tubulin/FtsZ, GTPase domain"/>
    <property type="match status" value="1"/>
</dbReference>
<dbReference type="InterPro" id="IPR037103">
    <property type="entry name" value="Tubulin/FtsZ-like_C"/>
</dbReference>
<dbReference type="AlphaFoldDB" id="A0A075H9I5"/>
<dbReference type="InterPro" id="IPR003008">
    <property type="entry name" value="Tubulin_FtsZ_GTPase"/>
</dbReference>
<dbReference type="InterPro" id="IPR008280">
    <property type="entry name" value="Tub_FtsZ_C"/>
</dbReference>
<feature type="domain" description="Tubulin/FtsZ GTPase" evidence="4">
    <location>
        <begin position="5"/>
        <end position="191"/>
    </location>
</feature>
<dbReference type="PANTHER" id="PTHR30314:SF3">
    <property type="entry name" value="MITOCHONDRIAL DIVISION PROTEIN FSZA"/>
    <property type="match status" value="1"/>
</dbReference>
<reference evidence="6" key="1">
    <citation type="journal article" date="2014" name="Genome Biol. Evol.">
        <title>Pangenome evidence for extensive interdomain horizontal transfer affecting lineage core and shell genes in uncultured planktonic thaumarchaeota and euryarchaeota.</title>
        <authorList>
            <person name="Deschamps P."/>
            <person name="Zivanovic Y."/>
            <person name="Moreira D."/>
            <person name="Rodriguez-Valera F."/>
            <person name="Lopez-Garcia P."/>
        </authorList>
    </citation>
    <scope>NUCLEOTIDE SEQUENCE</scope>
</reference>
<name>A0A075H9I5_9EURY</name>
<dbReference type="SMART" id="SM00865">
    <property type="entry name" value="Tubulin_C"/>
    <property type="match status" value="1"/>
</dbReference>
<evidence type="ECO:0000259" key="5">
    <source>
        <dbReference type="SMART" id="SM00865"/>
    </source>
</evidence>
<proteinExistence type="predicted"/>
<dbReference type="PANTHER" id="PTHR30314">
    <property type="entry name" value="CELL DIVISION PROTEIN FTSZ-RELATED"/>
    <property type="match status" value="1"/>
</dbReference>
<dbReference type="PRINTS" id="PR00423">
    <property type="entry name" value="CELLDVISFTSZ"/>
</dbReference>
<protein>
    <submittedName>
        <fullName evidence="6">Cell division protein (FtsZ)</fullName>
    </submittedName>
</protein>
<gene>
    <name evidence="6" type="primary">ftsZ</name>
</gene>
<dbReference type="InterPro" id="IPR024757">
    <property type="entry name" value="FtsZ_C"/>
</dbReference>
<dbReference type="Pfam" id="PF12327">
    <property type="entry name" value="FtsZ_C"/>
    <property type="match status" value="1"/>
</dbReference>
<dbReference type="SUPFAM" id="SSF52490">
    <property type="entry name" value="Tubulin nucleotide-binding domain-like"/>
    <property type="match status" value="1"/>
</dbReference>
<dbReference type="InterPro" id="IPR018316">
    <property type="entry name" value="Tubulin/FtsZ_2-layer-sand-dom"/>
</dbReference>
<keyword evidence="3" id="KW-0717">Septation</keyword>
<evidence type="ECO:0000256" key="1">
    <source>
        <dbReference type="ARBA" id="ARBA00022741"/>
    </source>
</evidence>
<dbReference type="Pfam" id="PF00091">
    <property type="entry name" value="Tubulin"/>
    <property type="match status" value="1"/>
</dbReference>
<dbReference type="InterPro" id="IPR045061">
    <property type="entry name" value="FtsZ/CetZ"/>
</dbReference>
<dbReference type="GO" id="GO:0005525">
    <property type="term" value="F:GTP binding"/>
    <property type="evidence" value="ECO:0007669"/>
    <property type="project" value="UniProtKB-KW"/>
</dbReference>
<keyword evidence="6" id="KW-0132">Cell division</keyword>
<keyword evidence="2" id="KW-0342">GTP-binding</keyword>
<dbReference type="GO" id="GO:0032153">
    <property type="term" value="C:cell division site"/>
    <property type="evidence" value="ECO:0007669"/>
    <property type="project" value="TreeGrafter"/>
</dbReference>
<dbReference type="Gene3D" id="3.30.1330.20">
    <property type="entry name" value="Tubulin/FtsZ, C-terminal domain"/>
    <property type="match status" value="1"/>
</dbReference>